<reference evidence="2 3" key="1">
    <citation type="submission" date="2019-03" db="EMBL/GenBank/DDBJ databases">
        <title>Genomic Encyclopedia of Type Strains, Phase III (KMG-III): the genomes of soil and plant-associated and newly described type strains.</title>
        <authorList>
            <person name="Whitman W."/>
        </authorList>
    </citation>
    <scope>NUCLEOTIDE SEQUENCE [LARGE SCALE GENOMIC DNA]</scope>
    <source>
        <strain evidence="2 3">VKM Ac-2575</strain>
    </source>
</reference>
<keyword evidence="3" id="KW-1185">Reference proteome</keyword>
<evidence type="ECO:0000313" key="3">
    <source>
        <dbReference type="Proteomes" id="UP000295151"/>
    </source>
</evidence>
<dbReference type="InterPro" id="IPR025246">
    <property type="entry name" value="IS30-like_HTH"/>
</dbReference>
<dbReference type="EMBL" id="SOCE01000001">
    <property type="protein sequence ID" value="TDU87556.1"/>
    <property type="molecule type" value="Genomic_DNA"/>
</dbReference>
<dbReference type="Pfam" id="PF13936">
    <property type="entry name" value="HTH_38"/>
    <property type="match status" value="1"/>
</dbReference>
<proteinExistence type="predicted"/>
<accession>A0A4R7T8A3</accession>
<dbReference type="AlphaFoldDB" id="A0A4R7T8A3"/>
<comment type="caution">
    <text evidence="2">The sequence shown here is derived from an EMBL/GenBank/DDBJ whole genome shotgun (WGS) entry which is preliminary data.</text>
</comment>
<dbReference type="InterPro" id="IPR013324">
    <property type="entry name" value="RNA_pol_sigma_r3/r4-like"/>
</dbReference>
<name>A0A4R7T8A3_9ACTN</name>
<protein>
    <submittedName>
        <fullName evidence="2">Helix-turn-helix protein</fullName>
    </submittedName>
</protein>
<organism evidence="2 3">
    <name type="scientific">Kribbella voronezhensis</name>
    <dbReference type="NCBI Taxonomy" id="2512212"/>
    <lineage>
        <taxon>Bacteria</taxon>
        <taxon>Bacillati</taxon>
        <taxon>Actinomycetota</taxon>
        <taxon>Actinomycetes</taxon>
        <taxon>Propionibacteriales</taxon>
        <taxon>Kribbellaceae</taxon>
        <taxon>Kribbella</taxon>
    </lineage>
</organism>
<feature type="domain" description="Transposase IS30-like HTH" evidence="1">
    <location>
        <begin position="95"/>
        <end position="134"/>
    </location>
</feature>
<dbReference type="SUPFAM" id="SSF88659">
    <property type="entry name" value="Sigma3 and sigma4 domains of RNA polymerase sigma factors"/>
    <property type="match status" value="1"/>
</dbReference>
<dbReference type="Gene3D" id="1.10.10.60">
    <property type="entry name" value="Homeodomain-like"/>
    <property type="match status" value="1"/>
</dbReference>
<gene>
    <name evidence="2" type="ORF">EV138_1080</name>
</gene>
<dbReference type="Proteomes" id="UP000295151">
    <property type="component" value="Unassembled WGS sequence"/>
</dbReference>
<evidence type="ECO:0000313" key="2">
    <source>
        <dbReference type="EMBL" id="TDU87556.1"/>
    </source>
</evidence>
<evidence type="ECO:0000259" key="1">
    <source>
        <dbReference type="Pfam" id="PF13936"/>
    </source>
</evidence>
<sequence>MEVLVRYSNHSHLAERLRKVAEAATSDPARAYSTAPSRKVIIPLQERLTEETVRGIAELYQAGESSGRLGEMYCLPKSVVLDVLRKAGVQVRLPRMSSAEIREAARLYGTGLSLAEVGKRMGRGYSTIHKALHRAGVRLRDTHGRP</sequence>